<evidence type="ECO:0000256" key="2">
    <source>
        <dbReference type="RuleBase" id="RU368102"/>
    </source>
</evidence>
<accession>A0ABU5DE33</accession>
<dbReference type="InterPro" id="IPR003996">
    <property type="entry name" value="RTX_toxin-activating_protC_bac"/>
</dbReference>
<comment type="subcellular location">
    <subcellularLocation>
        <location evidence="2">Cytoplasm</location>
    </subcellularLocation>
</comment>
<dbReference type="Proteomes" id="UP001285263">
    <property type="component" value="Unassembled WGS sequence"/>
</dbReference>
<evidence type="ECO:0000313" key="4">
    <source>
        <dbReference type="Proteomes" id="UP001285263"/>
    </source>
</evidence>
<dbReference type="EC" id="2.3.1.-" evidence="2"/>
<sequence length="340" mass="40067">MKELITARRLFDEFNFGLNVNFADSMLGCFFEIHCDNTNWNSIALQPYLSLIEALLSRDDLQVFFDKFGRRAGHAICSELDDAAHNDILENRRFPVTPESFRRPGKLWCLDFQANHGLFLEIIANSIQIFANSATEVRYIRDKGRLNSVRSYNKNKLILLKRKVERRTSLLPPIDLFRDAHPFQKEIESKFLTYTFSGRLLKFLSQNKFHSILSIATISERIKYSIALGQFKIYLNEQNEIVGYLSWMWGDKTTDEANNFRRPTHLHDWNDGRTFFVADVVSRLEWQHQVFDDLAHNLFPEINEIGFLPLEGSNTWQVYSRDREQDLREINRFIQVVENW</sequence>
<comment type="caution">
    <text evidence="3">The sequence shown here is derived from an EMBL/GenBank/DDBJ whole genome shotgun (WGS) entry which is preliminary data.</text>
</comment>
<comment type="function">
    <text evidence="2">Involved in fatty acylation of protoxin at internal lysine residues, thereby converting it to the active toxin.</text>
</comment>
<comment type="similarity">
    <text evidence="1 2">Belongs to the RTX toxin acyltransferase family.</text>
</comment>
<keyword evidence="2" id="KW-0808">Transferase</keyword>
<keyword evidence="2" id="KW-0204">Cytolysis</keyword>
<evidence type="ECO:0000313" key="3">
    <source>
        <dbReference type="EMBL" id="MDY0744003.1"/>
    </source>
</evidence>
<reference evidence="3 4" key="1">
    <citation type="submission" date="2023-11" db="EMBL/GenBank/DDBJ databases">
        <title>Paucibacter sp. nov., isolated from fresh soil in Korea.</title>
        <authorList>
            <person name="Le N.T.T."/>
        </authorList>
    </citation>
    <scope>NUCLEOTIDE SEQUENCE [LARGE SCALE GENOMIC DNA]</scope>
    <source>
        <strain evidence="3 4">R3-3</strain>
    </source>
</reference>
<dbReference type="Pfam" id="PF02794">
    <property type="entry name" value="HlyC"/>
    <property type="match status" value="1"/>
</dbReference>
<dbReference type="EMBL" id="JAXCLA010000002">
    <property type="protein sequence ID" value="MDY0744003.1"/>
    <property type="molecule type" value="Genomic_DNA"/>
</dbReference>
<proteinExistence type="inferred from homology"/>
<keyword evidence="4" id="KW-1185">Reference proteome</keyword>
<gene>
    <name evidence="3" type="ORF">SNE35_05785</name>
</gene>
<dbReference type="RefSeq" id="WP_320421913.1">
    <property type="nucleotide sequence ID" value="NZ_JAXCLA010000002.1"/>
</dbReference>
<organism evidence="3 4">
    <name type="scientific">Roseateles agri</name>
    <dbReference type="NCBI Taxonomy" id="3098619"/>
    <lineage>
        <taxon>Bacteria</taxon>
        <taxon>Pseudomonadati</taxon>
        <taxon>Pseudomonadota</taxon>
        <taxon>Betaproteobacteria</taxon>
        <taxon>Burkholderiales</taxon>
        <taxon>Sphaerotilaceae</taxon>
        <taxon>Roseateles</taxon>
    </lineage>
</organism>
<keyword evidence="2" id="KW-0963">Cytoplasm</keyword>
<evidence type="ECO:0000256" key="1">
    <source>
        <dbReference type="ARBA" id="ARBA00005686"/>
    </source>
</evidence>
<keyword evidence="2" id="KW-0012">Acyltransferase</keyword>
<protein>
    <recommendedName>
        <fullName evidence="2">RTX toxin-activating lysine-acyltransferase</fullName>
        <ecNumber evidence="2">2.3.1.-</ecNumber>
    </recommendedName>
</protein>
<name>A0ABU5DE33_9BURK</name>